<evidence type="ECO:0008006" key="4">
    <source>
        <dbReference type="Google" id="ProtNLM"/>
    </source>
</evidence>
<evidence type="ECO:0000256" key="1">
    <source>
        <dbReference type="SAM" id="Phobius"/>
    </source>
</evidence>
<feature type="transmembrane region" description="Helical" evidence="1">
    <location>
        <begin position="26"/>
        <end position="52"/>
    </location>
</feature>
<dbReference type="AlphaFoldDB" id="A0A7X5F5E1"/>
<keyword evidence="1" id="KW-1133">Transmembrane helix</keyword>
<dbReference type="EMBL" id="JAABLQ010000003">
    <property type="protein sequence ID" value="NBN80077.1"/>
    <property type="molecule type" value="Genomic_DNA"/>
</dbReference>
<protein>
    <recommendedName>
        <fullName evidence="4">Phage holin family protein</fullName>
    </recommendedName>
</protein>
<evidence type="ECO:0000313" key="3">
    <source>
        <dbReference type="Proteomes" id="UP000586722"/>
    </source>
</evidence>
<accession>A0A7X5F5E1</accession>
<dbReference type="RefSeq" id="WP_161709491.1">
    <property type="nucleotide sequence ID" value="NZ_JAABLQ010000003.1"/>
</dbReference>
<keyword evidence="1" id="KW-0812">Transmembrane</keyword>
<proteinExistence type="predicted"/>
<comment type="caution">
    <text evidence="2">The sequence shown here is derived from an EMBL/GenBank/DDBJ whole genome shotgun (WGS) entry which is preliminary data.</text>
</comment>
<keyword evidence="3" id="KW-1185">Reference proteome</keyword>
<keyword evidence="1" id="KW-0472">Membrane</keyword>
<evidence type="ECO:0000313" key="2">
    <source>
        <dbReference type="EMBL" id="NBN80077.1"/>
    </source>
</evidence>
<gene>
    <name evidence="2" type="ORF">GWI72_17505</name>
</gene>
<dbReference type="Proteomes" id="UP000586722">
    <property type="component" value="Unassembled WGS sequence"/>
</dbReference>
<feature type="transmembrane region" description="Helical" evidence="1">
    <location>
        <begin position="58"/>
        <end position="81"/>
    </location>
</feature>
<sequence>MGTAASIALASVAEARAWLAEARRSAILIAAAALFGLSAWVMVMTAAVLGLIRVTGDPLAALGVAALALGLCAALGVAAVARQRRRARKARQARQARWAVALTAALTLGPSGGRGALLTAALVAVGIGLALRRSTRGRAAGQEPKD</sequence>
<name>A0A7X5F5E1_9HYPH</name>
<reference evidence="3" key="1">
    <citation type="submission" date="2020-01" db="EMBL/GenBank/DDBJ databases">
        <authorList>
            <person name="Fang Y."/>
            <person name="Sun R."/>
            <person name="Nie L."/>
            <person name="He J."/>
            <person name="Hao L."/>
            <person name="Wang L."/>
            <person name="Su S."/>
            <person name="Lv E."/>
            <person name="Zhang Z."/>
            <person name="Xie R."/>
            <person name="Liu H."/>
        </authorList>
    </citation>
    <scope>NUCLEOTIDE SEQUENCE [LARGE SCALE GENOMIC DNA]</scope>
    <source>
        <strain evidence="3">XCT-53</strain>
    </source>
</reference>
<organism evidence="2 3">
    <name type="scientific">Pannonibacter tanglangensis</name>
    <dbReference type="NCBI Taxonomy" id="2750084"/>
    <lineage>
        <taxon>Bacteria</taxon>
        <taxon>Pseudomonadati</taxon>
        <taxon>Pseudomonadota</taxon>
        <taxon>Alphaproteobacteria</taxon>
        <taxon>Hyphomicrobiales</taxon>
        <taxon>Stappiaceae</taxon>
        <taxon>Pannonibacter</taxon>
    </lineage>
</organism>